<reference evidence="1" key="1">
    <citation type="submission" date="2021-11" db="EMBL/GenBank/DDBJ databases">
        <authorList>
            <person name="Schell T."/>
        </authorList>
    </citation>
    <scope>NUCLEOTIDE SEQUENCE</scope>
    <source>
        <strain evidence="1">M5</strain>
    </source>
</reference>
<dbReference type="AlphaFoldDB" id="A0A8J2RRY7"/>
<gene>
    <name evidence="1" type="ORF">DGAL_LOCUS11027</name>
</gene>
<keyword evidence="2" id="KW-1185">Reference proteome</keyword>
<comment type="caution">
    <text evidence="1">The sequence shown here is derived from an EMBL/GenBank/DDBJ whole genome shotgun (WGS) entry which is preliminary data.</text>
</comment>
<name>A0A8J2RRY7_9CRUS</name>
<protein>
    <submittedName>
        <fullName evidence="1">Uncharacterized protein</fullName>
    </submittedName>
</protein>
<evidence type="ECO:0000313" key="2">
    <source>
        <dbReference type="Proteomes" id="UP000789390"/>
    </source>
</evidence>
<proteinExistence type="predicted"/>
<evidence type="ECO:0000313" key="1">
    <source>
        <dbReference type="EMBL" id="CAH0107698.1"/>
    </source>
</evidence>
<dbReference type="Proteomes" id="UP000789390">
    <property type="component" value="Unassembled WGS sequence"/>
</dbReference>
<sequence length="119" mass="13365">MAACHEEFCMLTTLIYLIDCVLVHDKSLSDKKAHDWLCAFSSCIRQLSAISSLFLFRSLTHGHFMTPKPGTTRIGDYCSRNKAQSVLIQSTLPSSYHLVLRAGAESTLKDLVRKISLHH</sequence>
<dbReference type="EMBL" id="CAKKLH010000278">
    <property type="protein sequence ID" value="CAH0107698.1"/>
    <property type="molecule type" value="Genomic_DNA"/>
</dbReference>
<accession>A0A8J2RRY7</accession>
<organism evidence="1 2">
    <name type="scientific">Daphnia galeata</name>
    <dbReference type="NCBI Taxonomy" id="27404"/>
    <lineage>
        <taxon>Eukaryota</taxon>
        <taxon>Metazoa</taxon>
        <taxon>Ecdysozoa</taxon>
        <taxon>Arthropoda</taxon>
        <taxon>Crustacea</taxon>
        <taxon>Branchiopoda</taxon>
        <taxon>Diplostraca</taxon>
        <taxon>Cladocera</taxon>
        <taxon>Anomopoda</taxon>
        <taxon>Daphniidae</taxon>
        <taxon>Daphnia</taxon>
    </lineage>
</organism>